<dbReference type="PANTHER" id="PTHR47723">
    <property type="entry name" value="OS05G0353850 PROTEIN"/>
    <property type="match status" value="1"/>
</dbReference>
<organism evidence="2 3">
    <name type="scientific">Kingdonia uniflora</name>
    <dbReference type="NCBI Taxonomy" id="39325"/>
    <lineage>
        <taxon>Eukaryota</taxon>
        <taxon>Viridiplantae</taxon>
        <taxon>Streptophyta</taxon>
        <taxon>Embryophyta</taxon>
        <taxon>Tracheophyta</taxon>
        <taxon>Spermatophyta</taxon>
        <taxon>Magnoliopsida</taxon>
        <taxon>Ranunculales</taxon>
        <taxon>Circaeasteraceae</taxon>
        <taxon>Kingdonia</taxon>
    </lineage>
</organism>
<dbReference type="InterPro" id="IPR053151">
    <property type="entry name" value="RNase_H-like"/>
</dbReference>
<accession>A0A7J7L3L4</accession>
<dbReference type="AlphaFoldDB" id="A0A7J7L3L4"/>
<name>A0A7J7L3L4_9MAGN</name>
<dbReference type="InterPro" id="IPR012337">
    <property type="entry name" value="RNaseH-like_sf"/>
</dbReference>
<evidence type="ECO:0000313" key="2">
    <source>
        <dbReference type="EMBL" id="KAF6137216.1"/>
    </source>
</evidence>
<feature type="domain" description="RNase H type-1" evidence="1">
    <location>
        <begin position="45"/>
        <end position="133"/>
    </location>
</feature>
<evidence type="ECO:0000259" key="1">
    <source>
        <dbReference type="Pfam" id="PF13456"/>
    </source>
</evidence>
<dbReference type="EMBL" id="JACGCM010002660">
    <property type="protein sequence ID" value="KAF6137216.1"/>
    <property type="molecule type" value="Genomic_DNA"/>
</dbReference>
<dbReference type="Gene3D" id="3.30.420.10">
    <property type="entry name" value="Ribonuclease H-like superfamily/Ribonuclease H"/>
    <property type="match status" value="1"/>
</dbReference>
<proteinExistence type="predicted"/>
<dbReference type="GO" id="GO:0003676">
    <property type="term" value="F:nucleic acid binding"/>
    <property type="evidence" value="ECO:0007669"/>
    <property type="project" value="InterPro"/>
</dbReference>
<reference evidence="2 3" key="1">
    <citation type="journal article" date="2020" name="IScience">
        <title>Genome Sequencing of the Endangered Kingdonia uniflora (Circaeasteraceae, Ranunculales) Reveals Potential Mechanisms of Evolutionary Specialization.</title>
        <authorList>
            <person name="Sun Y."/>
            <person name="Deng T."/>
            <person name="Zhang A."/>
            <person name="Moore M.J."/>
            <person name="Landis J.B."/>
            <person name="Lin N."/>
            <person name="Zhang H."/>
            <person name="Zhang X."/>
            <person name="Huang J."/>
            <person name="Zhang X."/>
            <person name="Sun H."/>
            <person name="Wang H."/>
        </authorList>
    </citation>
    <scope>NUCLEOTIDE SEQUENCE [LARGE SCALE GENOMIC DNA]</scope>
    <source>
        <strain evidence="2">TB1705</strain>
        <tissue evidence="2">Leaf</tissue>
    </source>
</reference>
<dbReference type="GO" id="GO:0004523">
    <property type="term" value="F:RNA-DNA hybrid ribonuclease activity"/>
    <property type="evidence" value="ECO:0007669"/>
    <property type="project" value="InterPro"/>
</dbReference>
<dbReference type="InterPro" id="IPR002156">
    <property type="entry name" value="RNaseH_domain"/>
</dbReference>
<dbReference type="SUPFAM" id="SSF53098">
    <property type="entry name" value="Ribonuclease H-like"/>
    <property type="match status" value="1"/>
</dbReference>
<keyword evidence="3" id="KW-1185">Reference proteome</keyword>
<evidence type="ECO:0000313" key="3">
    <source>
        <dbReference type="Proteomes" id="UP000541444"/>
    </source>
</evidence>
<dbReference type="Pfam" id="PF13456">
    <property type="entry name" value="RVT_3"/>
    <property type="match status" value="1"/>
</dbReference>
<dbReference type="InterPro" id="IPR036397">
    <property type="entry name" value="RNaseH_sf"/>
</dbReference>
<gene>
    <name evidence="2" type="ORF">GIB67_030980</name>
</gene>
<dbReference type="Proteomes" id="UP000541444">
    <property type="component" value="Unassembled WGS sequence"/>
</dbReference>
<sequence length="160" mass="18098">MGSTLHSFLHLNFSDARVAELLVLISQEIIFVEGFDVIYQRYDQARAADAEEAEALSALRGLEAARHLGLQRILLLSDCQRIVRAFRGRSEDLSWGALTIAPDLRAMADWFFDFRFEHVNRKWNDSAHILAARGVGFPSSCRFVGQEANNYVISLSLPRD</sequence>
<comment type="caution">
    <text evidence="2">The sequence shown here is derived from an EMBL/GenBank/DDBJ whole genome shotgun (WGS) entry which is preliminary data.</text>
</comment>
<dbReference type="PANTHER" id="PTHR47723:SF19">
    <property type="entry name" value="POLYNUCLEOTIDYL TRANSFERASE, RIBONUCLEASE H-LIKE SUPERFAMILY PROTEIN"/>
    <property type="match status" value="1"/>
</dbReference>
<protein>
    <recommendedName>
        <fullName evidence="1">RNase H type-1 domain-containing protein</fullName>
    </recommendedName>
</protein>